<organism evidence="1">
    <name type="scientific">marine sediment metagenome</name>
    <dbReference type="NCBI Taxonomy" id="412755"/>
    <lineage>
        <taxon>unclassified sequences</taxon>
        <taxon>metagenomes</taxon>
        <taxon>ecological metagenomes</taxon>
    </lineage>
</organism>
<evidence type="ECO:0008006" key="2">
    <source>
        <dbReference type="Google" id="ProtNLM"/>
    </source>
</evidence>
<dbReference type="AlphaFoldDB" id="A0A0F9GBE4"/>
<name>A0A0F9GBE4_9ZZZZ</name>
<evidence type="ECO:0000313" key="1">
    <source>
        <dbReference type="EMBL" id="KKL96184.1"/>
    </source>
</evidence>
<accession>A0A0F9GBE4</accession>
<reference evidence="1" key="1">
    <citation type="journal article" date="2015" name="Nature">
        <title>Complex archaea that bridge the gap between prokaryotes and eukaryotes.</title>
        <authorList>
            <person name="Spang A."/>
            <person name="Saw J.H."/>
            <person name="Jorgensen S.L."/>
            <person name="Zaremba-Niedzwiedzka K."/>
            <person name="Martijn J."/>
            <person name="Lind A.E."/>
            <person name="van Eijk R."/>
            <person name="Schleper C."/>
            <person name="Guy L."/>
            <person name="Ettema T.J."/>
        </authorList>
    </citation>
    <scope>NUCLEOTIDE SEQUENCE</scope>
</reference>
<protein>
    <recommendedName>
        <fullName evidence="2">Terminase small subunit</fullName>
    </recommendedName>
</protein>
<comment type="caution">
    <text evidence="1">The sequence shown here is derived from an EMBL/GenBank/DDBJ whole genome shotgun (WGS) entry which is preliminary data.</text>
</comment>
<dbReference type="EMBL" id="LAZR01018498">
    <property type="protein sequence ID" value="KKL96184.1"/>
    <property type="molecule type" value="Genomic_DNA"/>
</dbReference>
<feature type="non-terminal residue" evidence="1">
    <location>
        <position position="96"/>
    </location>
</feature>
<proteinExistence type="predicted"/>
<dbReference type="Gene3D" id="1.10.10.1400">
    <property type="entry name" value="Terminase, small subunit, N-terminal DNA-binding domain, HTH motif"/>
    <property type="match status" value="1"/>
</dbReference>
<sequence>MPAKKVRLTLQRMEFIRQLFSPEVMFNATEAYRRAYPNAKGGHNRLAAQLMSSNVVKEEIIRKRAELSKKMGFTIERAQEMYEEDRAFASTVNQAF</sequence>
<gene>
    <name evidence="1" type="ORF">LCGC14_1847040</name>
</gene>
<dbReference type="InterPro" id="IPR038713">
    <property type="entry name" value="Terminase_Gp1_N_sf"/>
</dbReference>